<comment type="caution">
    <text evidence="9">The sequence shown here is derived from an EMBL/GenBank/DDBJ whole genome shotgun (WGS) entry which is preliminary data.</text>
</comment>
<dbReference type="EMBL" id="JACCCC010000001">
    <property type="protein sequence ID" value="NYE45312.1"/>
    <property type="molecule type" value="Genomic_DNA"/>
</dbReference>
<keyword evidence="6 8" id="KW-1133">Transmembrane helix</keyword>
<feature type="transmembrane region" description="Helical" evidence="8">
    <location>
        <begin position="157"/>
        <end position="176"/>
    </location>
</feature>
<feature type="transmembrane region" description="Helical" evidence="8">
    <location>
        <begin position="130"/>
        <end position="151"/>
    </location>
</feature>
<keyword evidence="5 8" id="KW-0812">Transmembrane</keyword>
<keyword evidence="4" id="KW-1003">Cell membrane</keyword>
<feature type="transmembrane region" description="Helical" evidence="8">
    <location>
        <begin position="232"/>
        <end position="258"/>
    </location>
</feature>
<gene>
    <name evidence="9" type="ORF">HDA32_000432</name>
</gene>
<feature type="transmembrane region" description="Helical" evidence="8">
    <location>
        <begin position="98"/>
        <end position="118"/>
    </location>
</feature>
<evidence type="ECO:0000256" key="3">
    <source>
        <dbReference type="ARBA" id="ARBA00022448"/>
    </source>
</evidence>
<feature type="transmembrane region" description="Helical" evidence="8">
    <location>
        <begin position="321"/>
        <end position="341"/>
    </location>
</feature>
<dbReference type="AlphaFoldDB" id="A0A852TR58"/>
<dbReference type="GO" id="GO:0005886">
    <property type="term" value="C:plasma membrane"/>
    <property type="evidence" value="ECO:0007669"/>
    <property type="project" value="UniProtKB-SubCell"/>
</dbReference>
<comment type="similarity">
    <text evidence="2">Belongs to the binding-protein-dependent transport system permease family. FecCD subfamily.</text>
</comment>
<dbReference type="Pfam" id="PF01032">
    <property type="entry name" value="FecCD"/>
    <property type="match status" value="1"/>
</dbReference>
<dbReference type="CDD" id="cd06550">
    <property type="entry name" value="TM_ABC_iron-siderophores_like"/>
    <property type="match status" value="1"/>
</dbReference>
<evidence type="ECO:0000256" key="7">
    <source>
        <dbReference type="ARBA" id="ARBA00023136"/>
    </source>
</evidence>
<organism evidence="9 10">
    <name type="scientific">Spinactinospora alkalitolerans</name>
    <dbReference type="NCBI Taxonomy" id="687207"/>
    <lineage>
        <taxon>Bacteria</taxon>
        <taxon>Bacillati</taxon>
        <taxon>Actinomycetota</taxon>
        <taxon>Actinomycetes</taxon>
        <taxon>Streptosporangiales</taxon>
        <taxon>Nocardiopsidaceae</taxon>
        <taxon>Spinactinospora</taxon>
    </lineage>
</organism>
<accession>A0A852TR58</accession>
<dbReference type="GO" id="GO:0022857">
    <property type="term" value="F:transmembrane transporter activity"/>
    <property type="evidence" value="ECO:0007669"/>
    <property type="project" value="InterPro"/>
</dbReference>
<evidence type="ECO:0000256" key="4">
    <source>
        <dbReference type="ARBA" id="ARBA00022475"/>
    </source>
</evidence>
<feature type="transmembrane region" description="Helical" evidence="8">
    <location>
        <begin position="348"/>
        <end position="365"/>
    </location>
</feature>
<name>A0A852TR58_9ACTN</name>
<evidence type="ECO:0000256" key="2">
    <source>
        <dbReference type="ARBA" id="ARBA00007935"/>
    </source>
</evidence>
<comment type="subcellular location">
    <subcellularLocation>
        <location evidence="1">Cell membrane</location>
        <topology evidence="1">Multi-pass membrane protein</topology>
    </subcellularLocation>
</comment>
<dbReference type="GO" id="GO:0033214">
    <property type="term" value="P:siderophore-iron import into cell"/>
    <property type="evidence" value="ECO:0007669"/>
    <property type="project" value="TreeGrafter"/>
</dbReference>
<proteinExistence type="inferred from homology"/>
<feature type="transmembrane region" description="Helical" evidence="8">
    <location>
        <begin position="188"/>
        <end position="209"/>
    </location>
</feature>
<evidence type="ECO:0000256" key="1">
    <source>
        <dbReference type="ARBA" id="ARBA00004651"/>
    </source>
</evidence>
<dbReference type="PANTHER" id="PTHR30472:SF1">
    <property type="entry name" value="FE(3+) DICITRATE TRANSPORT SYSTEM PERMEASE PROTEIN FECC-RELATED"/>
    <property type="match status" value="1"/>
</dbReference>
<dbReference type="InterPro" id="IPR000522">
    <property type="entry name" value="ABC_transptr_permease_BtuC"/>
</dbReference>
<reference evidence="9 10" key="1">
    <citation type="submission" date="2020-07" db="EMBL/GenBank/DDBJ databases">
        <title>Sequencing the genomes of 1000 actinobacteria strains.</title>
        <authorList>
            <person name="Klenk H.-P."/>
        </authorList>
    </citation>
    <scope>NUCLEOTIDE SEQUENCE [LARGE SCALE GENOMIC DNA]</scope>
    <source>
        <strain evidence="9 10">CXB654</strain>
    </source>
</reference>
<evidence type="ECO:0000256" key="8">
    <source>
        <dbReference type="SAM" id="Phobius"/>
    </source>
</evidence>
<evidence type="ECO:0000256" key="6">
    <source>
        <dbReference type="ARBA" id="ARBA00022989"/>
    </source>
</evidence>
<dbReference type="SUPFAM" id="SSF81345">
    <property type="entry name" value="ABC transporter involved in vitamin B12 uptake, BtuC"/>
    <property type="match status" value="1"/>
</dbReference>
<dbReference type="FunFam" id="1.10.3470.10:FF:000001">
    <property type="entry name" value="Vitamin B12 ABC transporter permease BtuC"/>
    <property type="match status" value="1"/>
</dbReference>
<dbReference type="PANTHER" id="PTHR30472">
    <property type="entry name" value="FERRIC ENTEROBACTIN TRANSPORT SYSTEM PERMEASE PROTEIN"/>
    <property type="match status" value="1"/>
</dbReference>
<keyword evidence="10" id="KW-1185">Reference proteome</keyword>
<dbReference type="Proteomes" id="UP000589036">
    <property type="component" value="Unassembled WGS sequence"/>
</dbReference>
<sequence length="372" mass="38158">MPGRRAMTLERPSTVAFEDGDADDATVAEAALKRRTTAHARVHLLRAGGLLAALGVLVLCVLLSIAVGAKSIPIGTVWNALWGFDASYDHSVIIDLRLPRTVLGLFVGASLGLAGALMQALTRNPLADPGILGINAGASAAVVTAIFAFGLTSVNAYVWFAFAGAGAAAVLVYFLGSRGRTGATPVRLALAGTAVAAVLQGLVYGVFVVDDFVFDQVRFWQVGSLVGRDLDIFLKIVPFLAAGIAVALLLGPALNAIALGEDLAAALGAHINRTRTATAVAIVLLCGGATAAAGPIAFVGLTVPHVARAVTGPDQRWVLPYSAVLAAILLVGADTLGRVVLPNGELEVGIVTALIGAPVFIALVRRKRMAQL</sequence>
<evidence type="ECO:0000313" key="10">
    <source>
        <dbReference type="Proteomes" id="UP000589036"/>
    </source>
</evidence>
<dbReference type="Gene3D" id="1.10.3470.10">
    <property type="entry name" value="ABC transporter involved in vitamin B12 uptake, BtuC"/>
    <property type="match status" value="1"/>
</dbReference>
<evidence type="ECO:0000256" key="5">
    <source>
        <dbReference type="ARBA" id="ARBA00022692"/>
    </source>
</evidence>
<dbReference type="InterPro" id="IPR037294">
    <property type="entry name" value="ABC_BtuC-like"/>
</dbReference>
<feature type="transmembrane region" description="Helical" evidence="8">
    <location>
        <begin position="44"/>
        <end position="69"/>
    </location>
</feature>
<keyword evidence="3" id="KW-0813">Transport</keyword>
<keyword evidence="7 8" id="KW-0472">Membrane</keyword>
<feature type="transmembrane region" description="Helical" evidence="8">
    <location>
        <begin position="279"/>
        <end position="301"/>
    </location>
</feature>
<evidence type="ECO:0000313" key="9">
    <source>
        <dbReference type="EMBL" id="NYE45312.1"/>
    </source>
</evidence>
<protein>
    <submittedName>
        <fullName evidence="9">Iron complex transport system permease protein</fullName>
    </submittedName>
</protein>